<protein>
    <submittedName>
        <fullName evidence="3">Collagen-like triple helix repeat-containing protein</fullName>
    </submittedName>
</protein>
<comment type="caution">
    <text evidence="3">The sequence shown here is derived from an EMBL/GenBank/DDBJ whole genome shotgun (WGS) entry which is preliminary data.</text>
</comment>
<sequence>MGGSSGSGDSSDLSFQDSDGGESNANNDGDDVVTQSEDERNTNLITDAGDLVSQGDLPNVLDSITSGSGEVLVNLGDAVSTLGESIELDPQEMDENYLSNIVEGAAQTTTKLGTTVDSLGDTVAQLDVLPVFVQLNNKTGVLTYAGGTVSELGGVVENLGGYLEYHTSNEEGALYGVSHGLSAITAPIVVQLGNTLDLKGNALILFEDKEDAVQTLPQFVFLTKNQLVEGTKALLVDQKGSIDNLGTAFIGERGLLAVLFDGIGDQNSLLTALADSNLVNQLDESSLLTELGDKKADLLTGNGLDASLGVVTELSGSLALVTTSLNALLDVNAEADVDGQFSVTNLLGSNTSITHTLSSTVGGVTTTTSSLVTNVLETTTGAVGGLTGQIIDTSQLSLSYSNDDSRTLTDVLIVDSSEEHEGLVESLNNNLLSPLLSGSLGQ</sequence>
<dbReference type="Pfam" id="PF15984">
    <property type="entry name" value="Collagen_mid"/>
    <property type="match status" value="1"/>
</dbReference>
<dbReference type="EMBL" id="JBHMEP010000002">
    <property type="protein sequence ID" value="MFB9135327.1"/>
    <property type="molecule type" value="Genomic_DNA"/>
</dbReference>
<feature type="region of interest" description="Disordered" evidence="1">
    <location>
        <begin position="1"/>
        <end position="34"/>
    </location>
</feature>
<evidence type="ECO:0000259" key="2">
    <source>
        <dbReference type="Pfam" id="PF15984"/>
    </source>
</evidence>
<feature type="compositionally biased region" description="Low complexity" evidence="1">
    <location>
        <begin position="7"/>
        <end position="18"/>
    </location>
</feature>
<reference evidence="3 4" key="1">
    <citation type="submission" date="2024-09" db="EMBL/GenBank/DDBJ databases">
        <authorList>
            <person name="Sun Q."/>
            <person name="Mori K."/>
        </authorList>
    </citation>
    <scope>NUCLEOTIDE SEQUENCE [LARGE SCALE GENOMIC DNA]</scope>
    <source>
        <strain evidence="3 4">CECT 8064</strain>
    </source>
</reference>
<keyword evidence="4" id="KW-1185">Reference proteome</keyword>
<dbReference type="InterPro" id="IPR031929">
    <property type="entry name" value="CLP_mid"/>
</dbReference>
<organism evidence="3 4">
    <name type="scientific">Vibrio olivae</name>
    <dbReference type="NCBI Taxonomy" id="1243002"/>
    <lineage>
        <taxon>Bacteria</taxon>
        <taxon>Pseudomonadati</taxon>
        <taxon>Pseudomonadota</taxon>
        <taxon>Gammaproteobacteria</taxon>
        <taxon>Vibrionales</taxon>
        <taxon>Vibrionaceae</taxon>
        <taxon>Vibrio</taxon>
    </lineage>
</organism>
<proteinExistence type="predicted"/>
<evidence type="ECO:0000313" key="4">
    <source>
        <dbReference type="Proteomes" id="UP001589645"/>
    </source>
</evidence>
<evidence type="ECO:0000313" key="3">
    <source>
        <dbReference type="EMBL" id="MFB9135327.1"/>
    </source>
</evidence>
<dbReference type="RefSeq" id="WP_390192076.1">
    <property type="nucleotide sequence ID" value="NZ_JBHMEP010000002.1"/>
</dbReference>
<name>A0ABV5HNL1_9VIBR</name>
<feature type="domain" description="Bacterial collagen-like protein middle" evidence="2">
    <location>
        <begin position="57"/>
        <end position="248"/>
    </location>
</feature>
<accession>A0ABV5HNL1</accession>
<dbReference type="Proteomes" id="UP001589645">
    <property type="component" value="Unassembled WGS sequence"/>
</dbReference>
<gene>
    <name evidence="3" type="ORF">ACFFUV_10170</name>
</gene>
<evidence type="ECO:0000256" key="1">
    <source>
        <dbReference type="SAM" id="MobiDB-lite"/>
    </source>
</evidence>